<dbReference type="Proteomes" id="UP000320813">
    <property type="component" value="Unassembled WGS sequence"/>
</dbReference>
<accession>A0A519BAD8</accession>
<dbReference type="SUPFAM" id="SSF53756">
    <property type="entry name" value="UDP-Glycosyltransferase/glycogen phosphorylase"/>
    <property type="match status" value="1"/>
</dbReference>
<dbReference type="GO" id="GO:0005829">
    <property type="term" value="C:cytosol"/>
    <property type="evidence" value="ECO:0007669"/>
    <property type="project" value="TreeGrafter"/>
</dbReference>
<evidence type="ECO:0000313" key="4">
    <source>
        <dbReference type="Proteomes" id="UP000320813"/>
    </source>
</evidence>
<evidence type="ECO:0000313" key="3">
    <source>
        <dbReference type="EMBL" id="RZD14252.1"/>
    </source>
</evidence>
<keyword evidence="2 3" id="KW-0808">Transferase</keyword>
<dbReference type="CDD" id="cd03789">
    <property type="entry name" value="GT9_LPS_heptosyltransferase"/>
    <property type="match status" value="1"/>
</dbReference>
<keyword evidence="1" id="KW-0328">Glycosyltransferase</keyword>
<dbReference type="PANTHER" id="PTHR30160">
    <property type="entry name" value="TETRAACYLDISACCHARIDE 4'-KINASE-RELATED"/>
    <property type="match status" value="1"/>
</dbReference>
<evidence type="ECO:0000256" key="1">
    <source>
        <dbReference type="ARBA" id="ARBA00022676"/>
    </source>
</evidence>
<protein>
    <submittedName>
        <fullName evidence="3">Lipopolysaccharide heptosyltransferase family protein</fullName>
    </submittedName>
</protein>
<dbReference type="GO" id="GO:0009244">
    <property type="term" value="P:lipopolysaccharide core region biosynthetic process"/>
    <property type="evidence" value="ECO:0007669"/>
    <property type="project" value="TreeGrafter"/>
</dbReference>
<dbReference type="Pfam" id="PF01075">
    <property type="entry name" value="Glyco_transf_9"/>
    <property type="match status" value="1"/>
</dbReference>
<sequence>MNNKKINEFISGFINSPISVKILKTFKIFGGSKKNPPVSIKKILIIKLEGLGDSIYITEIIHRLKAEYPCLKIDVLTTKQNPIFSIFQKTNNEFDIISFNPLNLIDYFKITGHIKKSKYDAVFDMTGMPVNIPLMLFFVNSYKIGFNSAPVKTALYDLLVNLEADTHIFENYLNLFTPLFDIKKLDKQFTLKLPDLEKESKEHRKAGYVNLILSSNSGGLMHRMLPLANSLKLINLLRNGFINCEINLLGGPDDYKYLELINDNLKEKVFIKKTKNIKEAFLLLQGSFLNICIDSGLMHISSLVNQNTYCLFGYSNPKNSLPFNNIGYFWSNLDCSPCSFYKISSCNNPVNLKCMEEIDIDRVIEDIGLKEKAKT</sequence>
<dbReference type="InterPro" id="IPR002201">
    <property type="entry name" value="Glyco_trans_9"/>
</dbReference>
<reference evidence="3 4" key="1">
    <citation type="submission" date="2019-01" db="EMBL/GenBank/DDBJ databases">
        <title>Insights into ecological role of a new deltaproteobacterial order Candidatus Sinidesulfobacterales (Sva0485) by metagenomics and metatranscriptomics.</title>
        <authorList>
            <person name="Tan S."/>
            <person name="Liu J."/>
            <person name="Fang Y."/>
            <person name="Hedlund B.P."/>
            <person name="Lian Z.H."/>
            <person name="Huang L.Y."/>
            <person name="Li J.T."/>
            <person name="Huang L.N."/>
            <person name="Li W.J."/>
            <person name="Jiang H.C."/>
            <person name="Dong H.L."/>
            <person name="Shu W.S."/>
        </authorList>
    </citation>
    <scope>NUCLEOTIDE SEQUENCE [LARGE SCALE GENOMIC DNA]</scope>
    <source>
        <strain evidence="3">AP3</strain>
    </source>
</reference>
<name>A0A519BAD8_9DELT</name>
<organism evidence="3 4">
    <name type="scientific">Candidatus Acidulodesulfobacterium ferriphilum</name>
    <dbReference type="NCBI Taxonomy" id="2597223"/>
    <lineage>
        <taxon>Bacteria</taxon>
        <taxon>Deltaproteobacteria</taxon>
        <taxon>Candidatus Acidulodesulfobacterales</taxon>
        <taxon>Candidatus Acidulodesulfobacterium</taxon>
    </lineage>
</organism>
<dbReference type="Gene3D" id="3.40.50.2000">
    <property type="entry name" value="Glycogen Phosphorylase B"/>
    <property type="match status" value="2"/>
</dbReference>
<gene>
    <name evidence="3" type="ORF">EVJ47_06175</name>
</gene>
<dbReference type="AlphaFoldDB" id="A0A519BAD8"/>
<comment type="caution">
    <text evidence="3">The sequence shown here is derived from an EMBL/GenBank/DDBJ whole genome shotgun (WGS) entry which is preliminary data.</text>
</comment>
<dbReference type="PANTHER" id="PTHR30160:SF7">
    <property type="entry name" value="ADP-HEPTOSE--LPS HEPTOSYLTRANSFERASE 2"/>
    <property type="match status" value="1"/>
</dbReference>
<dbReference type="InterPro" id="IPR051199">
    <property type="entry name" value="LPS_LOS_Heptosyltrfase"/>
</dbReference>
<proteinExistence type="predicted"/>
<evidence type="ECO:0000256" key="2">
    <source>
        <dbReference type="ARBA" id="ARBA00022679"/>
    </source>
</evidence>
<dbReference type="EMBL" id="SGBD01000003">
    <property type="protein sequence ID" value="RZD14252.1"/>
    <property type="molecule type" value="Genomic_DNA"/>
</dbReference>
<dbReference type="GO" id="GO:0008713">
    <property type="term" value="F:ADP-heptose-lipopolysaccharide heptosyltransferase activity"/>
    <property type="evidence" value="ECO:0007669"/>
    <property type="project" value="TreeGrafter"/>
</dbReference>